<keyword evidence="1 4" id="KW-0808">Transferase</keyword>
<evidence type="ECO:0000256" key="1">
    <source>
        <dbReference type="ARBA" id="ARBA00022679"/>
    </source>
</evidence>
<dbReference type="SUPFAM" id="SSF55729">
    <property type="entry name" value="Acyl-CoA N-acyltransferases (Nat)"/>
    <property type="match status" value="1"/>
</dbReference>
<dbReference type="InterPro" id="IPR050832">
    <property type="entry name" value="Bact_Acetyltransf"/>
</dbReference>
<dbReference type="RefSeq" id="WP_377473597.1">
    <property type="nucleotide sequence ID" value="NZ_JBHLWN010000105.1"/>
</dbReference>
<evidence type="ECO:0000313" key="5">
    <source>
        <dbReference type="Proteomes" id="UP001589776"/>
    </source>
</evidence>
<dbReference type="Proteomes" id="UP001589776">
    <property type="component" value="Unassembled WGS sequence"/>
</dbReference>
<dbReference type="EMBL" id="JBHLWN010000105">
    <property type="protein sequence ID" value="MFC0215935.1"/>
    <property type="molecule type" value="Genomic_DNA"/>
</dbReference>
<protein>
    <submittedName>
        <fullName evidence="4">GNAT family N-acetyltransferase</fullName>
        <ecNumber evidence="4">2.3.-.-</ecNumber>
    </submittedName>
</protein>
<dbReference type="PANTHER" id="PTHR43877">
    <property type="entry name" value="AMINOALKYLPHOSPHONATE N-ACETYLTRANSFERASE-RELATED-RELATED"/>
    <property type="match status" value="1"/>
</dbReference>
<evidence type="ECO:0000259" key="3">
    <source>
        <dbReference type="PROSITE" id="PS51186"/>
    </source>
</evidence>
<proteinExistence type="predicted"/>
<gene>
    <name evidence="4" type="ORF">ACFFK0_26405</name>
</gene>
<accession>A0ABV6DTG0</accession>
<dbReference type="CDD" id="cd04301">
    <property type="entry name" value="NAT_SF"/>
    <property type="match status" value="1"/>
</dbReference>
<name>A0ABV6DTG0_9BACL</name>
<comment type="caution">
    <text evidence="4">The sequence shown here is derived from an EMBL/GenBank/DDBJ whole genome shotgun (WGS) entry which is preliminary data.</text>
</comment>
<dbReference type="Pfam" id="PF00583">
    <property type="entry name" value="Acetyltransf_1"/>
    <property type="match status" value="1"/>
</dbReference>
<sequence length="178" mass="20322">MTTAIELQIRDARNVEREEAIALTIEAYRQYEDGFGQPFWSQYISNIRNQWEQGKDARRIVAEHDGKLLGAVLLYPPQEGLYEKLAAVIPYPEVRLLGVHPGYRGSGIATALLRDCAQRALNSGYDRLGLHTSQRMPDAVRLYRKLGFERAPEFDFPAADQITLVEAYRYSLHNGIPW</sequence>
<keyword evidence="5" id="KW-1185">Reference proteome</keyword>
<feature type="domain" description="N-acetyltransferase" evidence="3">
    <location>
        <begin position="7"/>
        <end position="175"/>
    </location>
</feature>
<evidence type="ECO:0000256" key="2">
    <source>
        <dbReference type="ARBA" id="ARBA00023315"/>
    </source>
</evidence>
<dbReference type="Gene3D" id="3.40.630.30">
    <property type="match status" value="1"/>
</dbReference>
<dbReference type="GO" id="GO:0016746">
    <property type="term" value="F:acyltransferase activity"/>
    <property type="evidence" value="ECO:0007669"/>
    <property type="project" value="UniProtKB-KW"/>
</dbReference>
<keyword evidence="2 4" id="KW-0012">Acyltransferase</keyword>
<dbReference type="PANTHER" id="PTHR43877:SF2">
    <property type="entry name" value="AMINOALKYLPHOSPHONATE N-ACETYLTRANSFERASE-RELATED"/>
    <property type="match status" value="1"/>
</dbReference>
<evidence type="ECO:0000313" key="4">
    <source>
        <dbReference type="EMBL" id="MFC0215935.1"/>
    </source>
</evidence>
<dbReference type="InterPro" id="IPR016181">
    <property type="entry name" value="Acyl_CoA_acyltransferase"/>
</dbReference>
<organism evidence="4 5">
    <name type="scientific">Paenibacillus chartarius</name>
    <dbReference type="NCBI Taxonomy" id="747481"/>
    <lineage>
        <taxon>Bacteria</taxon>
        <taxon>Bacillati</taxon>
        <taxon>Bacillota</taxon>
        <taxon>Bacilli</taxon>
        <taxon>Bacillales</taxon>
        <taxon>Paenibacillaceae</taxon>
        <taxon>Paenibacillus</taxon>
    </lineage>
</organism>
<dbReference type="InterPro" id="IPR000182">
    <property type="entry name" value="GNAT_dom"/>
</dbReference>
<dbReference type="EC" id="2.3.-.-" evidence="4"/>
<reference evidence="4 5" key="1">
    <citation type="submission" date="2024-09" db="EMBL/GenBank/DDBJ databases">
        <authorList>
            <person name="Sun Q."/>
            <person name="Mori K."/>
        </authorList>
    </citation>
    <scope>NUCLEOTIDE SEQUENCE [LARGE SCALE GENOMIC DNA]</scope>
    <source>
        <strain evidence="4 5">CCM 7759</strain>
    </source>
</reference>
<dbReference type="PROSITE" id="PS51186">
    <property type="entry name" value="GNAT"/>
    <property type="match status" value="1"/>
</dbReference>